<gene>
    <name evidence="2" type="ORF">HOLleu_41446</name>
</gene>
<evidence type="ECO:0000313" key="2">
    <source>
        <dbReference type="EMBL" id="KAJ8019741.1"/>
    </source>
</evidence>
<dbReference type="AlphaFoldDB" id="A0A9Q0YJ64"/>
<name>A0A9Q0YJ64_HOLLE</name>
<comment type="caution">
    <text evidence="2">The sequence shown here is derived from an EMBL/GenBank/DDBJ whole genome shotgun (WGS) entry which is preliminary data.</text>
</comment>
<feature type="region of interest" description="Disordered" evidence="1">
    <location>
        <begin position="33"/>
        <end position="84"/>
    </location>
</feature>
<protein>
    <submittedName>
        <fullName evidence="2">Uncharacterized protein</fullName>
    </submittedName>
</protein>
<dbReference type="OrthoDB" id="8960956at2759"/>
<keyword evidence="3" id="KW-1185">Reference proteome</keyword>
<accession>A0A9Q0YJ64</accession>
<feature type="compositionally biased region" description="Low complexity" evidence="1">
    <location>
        <begin position="65"/>
        <end position="78"/>
    </location>
</feature>
<dbReference type="EMBL" id="JAIZAY010000023">
    <property type="protein sequence ID" value="KAJ8019741.1"/>
    <property type="molecule type" value="Genomic_DNA"/>
</dbReference>
<sequence length="106" mass="11542">METWSFLTQHIVRGETVPSKQFAVPESAAVTISDDDDDEVRSTGYQSQASTTTGKGKRKRSRPPTTETATTTADTGVTQSDLSDAVKQVRIPMSTCRLYSSLIHCS</sequence>
<reference evidence="2" key="1">
    <citation type="submission" date="2021-10" db="EMBL/GenBank/DDBJ databases">
        <title>Tropical sea cucumber genome reveals ecological adaptation and Cuvierian tubules defense mechanism.</title>
        <authorList>
            <person name="Chen T."/>
        </authorList>
    </citation>
    <scope>NUCLEOTIDE SEQUENCE</scope>
    <source>
        <strain evidence="2">Nanhai2018</strain>
        <tissue evidence="2">Muscle</tissue>
    </source>
</reference>
<organism evidence="2 3">
    <name type="scientific">Holothuria leucospilota</name>
    <name type="common">Black long sea cucumber</name>
    <name type="synonym">Mertensiothuria leucospilota</name>
    <dbReference type="NCBI Taxonomy" id="206669"/>
    <lineage>
        <taxon>Eukaryota</taxon>
        <taxon>Metazoa</taxon>
        <taxon>Echinodermata</taxon>
        <taxon>Eleutherozoa</taxon>
        <taxon>Echinozoa</taxon>
        <taxon>Holothuroidea</taxon>
        <taxon>Aspidochirotacea</taxon>
        <taxon>Aspidochirotida</taxon>
        <taxon>Holothuriidae</taxon>
        <taxon>Holothuria</taxon>
    </lineage>
</organism>
<evidence type="ECO:0000256" key="1">
    <source>
        <dbReference type="SAM" id="MobiDB-lite"/>
    </source>
</evidence>
<evidence type="ECO:0000313" key="3">
    <source>
        <dbReference type="Proteomes" id="UP001152320"/>
    </source>
</evidence>
<dbReference type="Proteomes" id="UP001152320">
    <property type="component" value="Chromosome 23"/>
</dbReference>
<feature type="compositionally biased region" description="Polar residues" evidence="1">
    <location>
        <begin position="43"/>
        <end position="54"/>
    </location>
</feature>
<proteinExistence type="predicted"/>